<dbReference type="SUPFAM" id="SSF51735">
    <property type="entry name" value="NAD(P)-binding Rossmann-fold domains"/>
    <property type="match status" value="2"/>
</dbReference>
<feature type="transmembrane region" description="Helical" evidence="2">
    <location>
        <begin position="12"/>
        <end position="32"/>
    </location>
</feature>
<dbReference type="PANTHER" id="PTHR43318:SF1">
    <property type="entry name" value="POLYSACCHARIDE BIOSYNTHESIS PROTEIN EPSC-RELATED"/>
    <property type="match status" value="1"/>
</dbReference>
<reference evidence="4" key="2">
    <citation type="journal article" date="2021" name="PeerJ">
        <title>Extensive microbial diversity within the chicken gut microbiome revealed by metagenomics and culture.</title>
        <authorList>
            <person name="Gilroy R."/>
            <person name="Ravi A."/>
            <person name="Getino M."/>
            <person name="Pursley I."/>
            <person name="Horton D.L."/>
            <person name="Alikhan N.F."/>
            <person name="Baker D."/>
            <person name="Gharbi K."/>
            <person name="Hall N."/>
            <person name="Watson M."/>
            <person name="Adriaenssens E.M."/>
            <person name="Foster-Nyarko E."/>
            <person name="Jarju S."/>
            <person name="Secka A."/>
            <person name="Antonio M."/>
            <person name="Oren A."/>
            <person name="Chaudhuri R.R."/>
            <person name="La Ragione R."/>
            <person name="Hildebrand F."/>
            <person name="Pallen M.J."/>
        </authorList>
    </citation>
    <scope>NUCLEOTIDE SEQUENCE</scope>
    <source>
        <strain evidence="4">ChiSjej1B19-7085</strain>
    </source>
</reference>
<name>A0A9D1DSP5_9FIRM</name>
<proteinExistence type="inferred from homology"/>
<protein>
    <submittedName>
        <fullName evidence="4">Polysaccharide biosynthesis protein</fullName>
    </submittedName>
</protein>
<evidence type="ECO:0000259" key="3">
    <source>
        <dbReference type="Pfam" id="PF02719"/>
    </source>
</evidence>
<sequence>MRNRKVSLIHALPQILVDIFGMYLSYFLAFIIRFDGIRQTWEVVEGFSVSRGVPSYYWESFHQLMPWCVLACVCVFAVVKFYSTMWQFASLDELLQIFFGVTAANIIVVLMGYALGDPRFPNGVYVIGYLLSLFFIGFFRFSFRIVRRIRRKQLGGTRDKSEFNRVMVVGAGEMGSMVIKEMKSAPESKGIPVVAIDDDKAKRGIRIHGVRVAGGRESIPRIATRYNVDQIVLAMPSSRKKDQQDILSICAKTGCQLKTVPALYEMIEKNEAGHVSLRDVDITDLLGRDEIKLNVEEISGYLRDRTVLVTGGGGSIGSELCRQIVYFRPKKLIIFDIYENNAYDLQNELLMNFPDLNLEVLIGSVRDKARIEHVFEVCRPDVVFHAAAHKHVPLMELSPGEAVKNNVFGTLNVAQAADKYGARRMVLISTDKAVNPTNVMGATKRICELIIQYCSRHSAHTEYVAVRFGNVLGSNGSVIPLFKRQIAAGGPVTVTHPDIIRYFMTIPEAARLVIQAGGMAKGGEIFILDMGEPVKIVDLARNLIRLSGLEPDQDIKIVYTGLRPGEKLYEELLLDSEGGCEKTAHKLIYIGTPIPFNEETFLADLEKLRKYAGVDNVRMMEVIHNLVPNYSGHAEETDALAQDNTPSTTT</sequence>
<dbReference type="Pfam" id="PF13727">
    <property type="entry name" value="CoA_binding_3"/>
    <property type="match status" value="1"/>
</dbReference>
<accession>A0A9D1DSP5</accession>
<dbReference type="InterPro" id="IPR036291">
    <property type="entry name" value="NAD(P)-bd_dom_sf"/>
</dbReference>
<comment type="caution">
    <text evidence="4">The sequence shown here is derived from an EMBL/GenBank/DDBJ whole genome shotgun (WGS) entry which is preliminary data.</text>
</comment>
<feature type="transmembrane region" description="Helical" evidence="2">
    <location>
        <begin position="122"/>
        <end position="143"/>
    </location>
</feature>
<evidence type="ECO:0000256" key="1">
    <source>
        <dbReference type="ARBA" id="ARBA00007430"/>
    </source>
</evidence>
<feature type="transmembrane region" description="Helical" evidence="2">
    <location>
        <begin position="64"/>
        <end position="82"/>
    </location>
</feature>
<keyword evidence="2" id="KW-1133">Transmembrane helix</keyword>
<keyword evidence="2" id="KW-0472">Membrane</keyword>
<comment type="similarity">
    <text evidence="1">Belongs to the polysaccharide synthase family.</text>
</comment>
<evidence type="ECO:0000313" key="4">
    <source>
        <dbReference type="EMBL" id="HIR58364.1"/>
    </source>
</evidence>
<evidence type="ECO:0000256" key="2">
    <source>
        <dbReference type="SAM" id="Phobius"/>
    </source>
</evidence>
<evidence type="ECO:0000313" key="5">
    <source>
        <dbReference type="Proteomes" id="UP000886785"/>
    </source>
</evidence>
<feature type="transmembrane region" description="Helical" evidence="2">
    <location>
        <begin position="94"/>
        <end position="116"/>
    </location>
</feature>
<feature type="domain" description="Polysaccharide biosynthesis protein CapD-like" evidence="3">
    <location>
        <begin position="307"/>
        <end position="589"/>
    </location>
</feature>
<reference evidence="4" key="1">
    <citation type="submission" date="2020-10" db="EMBL/GenBank/DDBJ databases">
        <authorList>
            <person name="Gilroy R."/>
        </authorList>
    </citation>
    <scope>NUCLEOTIDE SEQUENCE</scope>
    <source>
        <strain evidence="4">ChiSjej1B19-7085</strain>
    </source>
</reference>
<keyword evidence="2" id="KW-0812">Transmembrane</keyword>
<dbReference type="InterPro" id="IPR003869">
    <property type="entry name" value="Polysac_CapD-like"/>
</dbReference>
<dbReference type="PANTHER" id="PTHR43318">
    <property type="entry name" value="UDP-N-ACETYLGLUCOSAMINE 4,6-DEHYDRATASE"/>
    <property type="match status" value="1"/>
</dbReference>
<dbReference type="Proteomes" id="UP000886785">
    <property type="component" value="Unassembled WGS sequence"/>
</dbReference>
<gene>
    <name evidence="4" type="ORF">IAA54_11955</name>
</gene>
<dbReference type="EMBL" id="DVHF01000153">
    <property type="protein sequence ID" value="HIR58364.1"/>
    <property type="molecule type" value="Genomic_DNA"/>
</dbReference>
<dbReference type="InterPro" id="IPR051203">
    <property type="entry name" value="Polysaccharide_Synthase-Rel"/>
</dbReference>
<dbReference type="Gene3D" id="3.40.50.720">
    <property type="entry name" value="NAD(P)-binding Rossmann-like Domain"/>
    <property type="match status" value="2"/>
</dbReference>
<dbReference type="AlphaFoldDB" id="A0A9D1DSP5"/>
<dbReference type="Pfam" id="PF02719">
    <property type="entry name" value="Polysacc_synt_2"/>
    <property type="match status" value="1"/>
</dbReference>
<organism evidence="4 5">
    <name type="scientific">Candidatus Gallacutalibacter pullicola</name>
    <dbReference type="NCBI Taxonomy" id="2840830"/>
    <lineage>
        <taxon>Bacteria</taxon>
        <taxon>Bacillati</taxon>
        <taxon>Bacillota</taxon>
        <taxon>Clostridia</taxon>
        <taxon>Eubacteriales</taxon>
        <taxon>Candidatus Gallacutalibacter</taxon>
    </lineage>
</organism>
<dbReference type="CDD" id="cd05237">
    <property type="entry name" value="UDP_invert_4-6DH_SDR_e"/>
    <property type="match status" value="1"/>
</dbReference>